<feature type="transmembrane region" description="Helical" evidence="6">
    <location>
        <begin position="66"/>
        <end position="87"/>
    </location>
</feature>
<dbReference type="InterPro" id="IPR011701">
    <property type="entry name" value="MFS"/>
</dbReference>
<feature type="transmembrane region" description="Helical" evidence="6">
    <location>
        <begin position="24"/>
        <end position="46"/>
    </location>
</feature>
<proteinExistence type="predicted"/>
<evidence type="ECO:0000256" key="2">
    <source>
        <dbReference type="ARBA" id="ARBA00022448"/>
    </source>
</evidence>
<evidence type="ECO:0000256" key="6">
    <source>
        <dbReference type="SAM" id="Phobius"/>
    </source>
</evidence>
<feature type="transmembrane region" description="Helical" evidence="6">
    <location>
        <begin position="186"/>
        <end position="206"/>
    </location>
</feature>
<name>A0AAN7T445_9EURO</name>
<evidence type="ECO:0000313" key="9">
    <source>
        <dbReference type="Proteomes" id="UP001309876"/>
    </source>
</evidence>
<dbReference type="Gene3D" id="1.20.1250.20">
    <property type="entry name" value="MFS general substrate transporter like domains"/>
    <property type="match status" value="1"/>
</dbReference>
<accession>A0AAN7T445</accession>
<dbReference type="InterPro" id="IPR050930">
    <property type="entry name" value="MFS_Vesicular_Transporter"/>
</dbReference>
<organism evidence="8 9">
    <name type="scientific">Lithohypha guttulata</name>
    <dbReference type="NCBI Taxonomy" id="1690604"/>
    <lineage>
        <taxon>Eukaryota</taxon>
        <taxon>Fungi</taxon>
        <taxon>Dikarya</taxon>
        <taxon>Ascomycota</taxon>
        <taxon>Pezizomycotina</taxon>
        <taxon>Eurotiomycetes</taxon>
        <taxon>Chaetothyriomycetidae</taxon>
        <taxon>Chaetothyriales</taxon>
        <taxon>Trichomeriaceae</taxon>
        <taxon>Lithohypha</taxon>
    </lineage>
</organism>
<dbReference type="Pfam" id="PF07690">
    <property type="entry name" value="MFS_1"/>
    <property type="match status" value="1"/>
</dbReference>
<comment type="subcellular location">
    <subcellularLocation>
        <location evidence="1">Membrane</location>
        <topology evidence="1">Multi-pass membrane protein</topology>
    </subcellularLocation>
</comment>
<feature type="transmembrane region" description="Helical" evidence="6">
    <location>
        <begin position="99"/>
        <end position="122"/>
    </location>
</feature>
<dbReference type="Gene3D" id="1.20.1720.10">
    <property type="entry name" value="Multidrug resistance protein D"/>
    <property type="match status" value="1"/>
</dbReference>
<dbReference type="CDD" id="cd17325">
    <property type="entry name" value="MFS_MdtG_SLC18_like"/>
    <property type="match status" value="1"/>
</dbReference>
<feature type="transmembrane region" description="Helical" evidence="6">
    <location>
        <begin position="128"/>
        <end position="146"/>
    </location>
</feature>
<feature type="transmembrane region" description="Helical" evidence="6">
    <location>
        <begin position="344"/>
        <end position="363"/>
    </location>
</feature>
<feature type="transmembrane region" description="Helical" evidence="6">
    <location>
        <begin position="421"/>
        <end position="439"/>
    </location>
</feature>
<gene>
    <name evidence="8" type="ORF">LTR05_002143</name>
</gene>
<feature type="transmembrane region" description="Helical" evidence="6">
    <location>
        <begin position="311"/>
        <end position="332"/>
    </location>
</feature>
<keyword evidence="4 6" id="KW-1133">Transmembrane helix</keyword>
<protein>
    <recommendedName>
        <fullName evidence="7">Major facilitator superfamily (MFS) profile domain-containing protein</fullName>
    </recommendedName>
</protein>
<evidence type="ECO:0000256" key="5">
    <source>
        <dbReference type="ARBA" id="ARBA00023136"/>
    </source>
</evidence>
<keyword evidence="5 6" id="KW-0472">Membrane</keyword>
<keyword evidence="9" id="KW-1185">Reference proteome</keyword>
<dbReference type="InterPro" id="IPR036259">
    <property type="entry name" value="MFS_trans_sf"/>
</dbReference>
<dbReference type="PANTHER" id="PTHR23506">
    <property type="entry name" value="GH10249P"/>
    <property type="match status" value="1"/>
</dbReference>
<keyword evidence="3 6" id="KW-0812">Transmembrane</keyword>
<dbReference type="PANTHER" id="PTHR23506:SF23">
    <property type="entry name" value="GH10249P"/>
    <property type="match status" value="1"/>
</dbReference>
<dbReference type="EMBL" id="JAVRRJ010000002">
    <property type="protein sequence ID" value="KAK5087927.1"/>
    <property type="molecule type" value="Genomic_DNA"/>
</dbReference>
<dbReference type="SUPFAM" id="SSF103473">
    <property type="entry name" value="MFS general substrate transporter"/>
    <property type="match status" value="1"/>
</dbReference>
<comment type="caution">
    <text evidence="8">The sequence shown here is derived from an EMBL/GenBank/DDBJ whole genome shotgun (WGS) entry which is preliminary data.</text>
</comment>
<feature type="transmembrane region" description="Helical" evidence="6">
    <location>
        <begin position="375"/>
        <end position="401"/>
    </location>
</feature>
<dbReference type="PROSITE" id="PS50850">
    <property type="entry name" value="MFS"/>
    <property type="match status" value="1"/>
</dbReference>
<feature type="transmembrane region" description="Helical" evidence="6">
    <location>
        <begin position="282"/>
        <end position="305"/>
    </location>
</feature>
<feature type="domain" description="Major facilitator superfamily (MFS) profile" evidence="7">
    <location>
        <begin position="27"/>
        <end position="478"/>
    </location>
</feature>
<evidence type="ECO:0000256" key="3">
    <source>
        <dbReference type="ARBA" id="ARBA00022692"/>
    </source>
</evidence>
<sequence>MLFFHRRSRATKPRPWLLELRSSTWFITITVATAIFTDIFLYAVIVPVFPFQLADRVGVAKEDVQYWLSILLSTYSAALLVSAPMFGWLSDRIDERKNVLLAGLIVLCGATVMLCLAVNLPLLIVGRLLQGASAGVVWVTGLALLADTVGKEHAGQAMGYVGLAYSAAALIAPLLGGVVYAQAGYYAVFAMCFGMIGLDIVLRLLLIEKKVAKRWLVVDDVEPGQHGGARLEPIEPQSPTAAKDMSVPDTEAQVPDQQGTTNTIAKKLPPMLILLKSKRMQATFWACAVTALTLTVFDVTLPLFVEQTFHWSSVGAGVIFLALLLPSFFQPLFGWMVDKHGPKWMAGIGLLVCIVPYICLRFVDHNSMSQKVLLCALLFIIGIGVCLALAATMTEFTVICIEKEQRQPGSMGRGGAYAQSYSLFNVSWALGSLVGAYWAGGIKQAAGWGTMGWSLAILCAAVSVPTFIYVGGSLFKKNKNEHIVADSA</sequence>
<evidence type="ECO:0000256" key="4">
    <source>
        <dbReference type="ARBA" id="ARBA00022989"/>
    </source>
</evidence>
<dbReference type="Proteomes" id="UP001309876">
    <property type="component" value="Unassembled WGS sequence"/>
</dbReference>
<evidence type="ECO:0000313" key="8">
    <source>
        <dbReference type="EMBL" id="KAK5087927.1"/>
    </source>
</evidence>
<dbReference type="GO" id="GO:0022857">
    <property type="term" value="F:transmembrane transporter activity"/>
    <property type="evidence" value="ECO:0007669"/>
    <property type="project" value="InterPro"/>
</dbReference>
<feature type="transmembrane region" description="Helical" evidence="6">
    <location>
        <begin position="451"/>
        <end position="470"/>
    </location>
</feature>
<dbReference type="InterPro" id="IPR020846">
    <property type="entry name" value="MFS_dom"/>
</dbReference>
<keyword evidence="2" id="KW-0813">Transport</keyword>
<dbReference type="GO" id="GO:0016020">
    <property type="term" value="C:membrane"/>
    <property type="evidence" value="ECO:0007669"/>
    <property type="project" value="UniProtKB-SubCell"/>
</dbReference>
<reference evidence="8 9" key="1">
    <citation type="submission" date="2023-08" db="EMBL/GenBank/DDBJ databases">
        <title>Black Yeasts Isolated from many extreme environments.</title>
        <authorList>
            <person name="Coleine C."/>
            <person name="Stajich J.E."/>
            <person name="Selbmann L."/>
        </authorList>
    </citation>
    <scope>NUCLEOTIDE SEQUENCE [LARGE SCALE GENOMIC DNA]</scope>
    <source>
        <strain evidence="8 9">CCFEE 5910</strain>
    </source>
</reference>
<dbReference type="AlphaFoldDB" id="A0AAN7T445"/>
<evidence type="ECO:0000256" key="1">
    <source>
        <dbReference type="ARBA" id="ARBA00004141"/>
    </source>
</evidence>
<evidence type="ECO:0000259" key="7">
    <source>
        <dbReference type="PROSITE" id="PS50850"/>
    </source>
</evidence>
<feature type="transmembrane region" description="Helical" evidence="6">
    <location>
        <begin position="158"/>
        <end position="180"/>
    </location>
</feature>